<evidence type="ECO:0000256" key="3">
    <source>
        <dbReference type="ARBA" id="ARBA00022695"/>
    </source>
</evidence>
<keyword evidence="5" id="KW-0239">DNA-directed DNA polymerase</keyword>
<dbReference type="GO" id="GO:0008408">
    <property type="term" value="F:3'-5' exonuclease activity"/>
    <property type="evidence" value="ECO:0007669"/>
    <property type="project" value="InterPro"/>
</dbReference>
<dbReference type="NCBIfam" id="TIGR00594">
    <property type="entry name" value="polc"/>
    <property type="match status" value="1"/>
</dbReference>
<evidence type="ECO:0000313" key="13">
    <source>
        <dbReference type="Proteomes" id="UP000290889"/>
    </source>
</evidence>
<comment type="catalytic activity">
    <reaction evidence="6">
        <text>DNA(n) + a 2'-deoxyribonucleoside 5'-triphosphate = DNA(n+1) + diphosphate</text>
        <dbReference type="Rhea" id="RHEA:22508"/>
        <dbReference type="Rhea" id="RHEA-COMP:17339"/>
        <dbReference type="Rhea" id="RHEA-COMP:17340"/>
        <dbReference type="ChEBI" id="CHEBI:33019"/>
        <dbReference type="ChEBI" id="CHEBI:61560"/>
        <dbReference type="ChEBI" id="CHEBI:173112"/>
        <dbReference type="EC" id="2.7.7.7"/>
    </reaction>
</comment>
<evidence type="ECO:0000256" key="1">
    <source>
        <dbReference type="ARBA" id="ARBA00012417"/>
    </source>
</evidence>
<feature type="domain" description="PHP" evidence="8">
    <location>
        <begin position="3"/>
        <end position="99"/>
    </location>
</feature>
<dbReference type="Proteomes" id="UP000290889">
    <property type="component" value="Chromosome"/>
</dbReference>
<dbReference type="InterPro" id="IPR011708">
    <property type="entry name" value="DNA_pol3_alpha_NTPase_dom"/>
</dbReference>
<keyword evidence="13" id="KW-1185">Reference proteome</keyword>
<dbReference type="AlphaFoldDB" id="A0A411ED73"/>
<organism evidence="12 13">
    <name type="scientific">Muriicola soli</name>
    <dbReference type="NCBI Taxonomy" id="2507538"/>
    <lineage>
        <taxon>Bacteria</taxon>
        <taxon>Pseudomonadati</taxon>
        <taxon>Bacteroidota</taxon>
        <taxon>Flavobacteriia</taxon>
        <taxon>Flavobacteriales</taxon>
        <taxon>Flavobacteriaceae</taxon>
        <taxon>Muriicola</taxon>
    </lineage>
</organism>
<dbReference type="CDD" id="cd04485">
    <property type="entry name" value="DnaE_OBF"/>
    <property type="match status" value="1"/>
</dbReference>
<dbReference type="PANTHER" id="PTHR32294">
    <property type="entry name" value="DNA POLYMERASE III SUBUNIT ALPHA"/>
    <property type="match status" value="1"/>
</dbReference>
<sequence>MYLNCHTYYSLRYGTFSEVALLELARENEVTRLALTDINNTSACLNFVRRAPDFGIQPILGIDFRNGVDVCYVGIAKNNQGYRELNGFLSEHLHQEKEFPKQAPAFRNAFVIYPFEKVLLNDQEHFREHEYIGISVADLRRLPFSRLMEHRDKLVVLQPVTFRNKRDFNAHRLLRAIDNNVLLSKLPKEEEASPEEKMFPVRNLANVFSEYSFILKNTEQLMHNCSISFDFSVSRKSQNLSTYLESREADEKLLEELCYQGLPYRYPVVDNKIRERLAKELELIKEKGFVSYFLINWDIVTEARKRDFYYVGRGSGANSIVAYLLRITDVDPIELDLYFERFINLYRTNPPDFDIDFSWKDREEITQYIFDRFQHVALLGTYVTFKSRGVIRELGKVFGLPKAEIDFLCEGHYTPSQLDEVSLLVLKYGNLIKDMPNYLSIHAGGILISDKPLHSFSATHLPPKGFPTVQFDMVIAEDVGLYKFDILGQRGLAKIKEAIQILALNQPEEYAGIDIHDIRKFKQDPHINSIIRSAQCMGCFYVESPAMRMLLRKLEVDTYLGLVAASSIIRPGVAQSGMMREYILRHRNPGRAEEKGHPVMLNIMPETYGVMVYQEDVIKVAHYFAGLSLGEADVLRRGMSGKYRSRQEFQKIKDRFVENCRNKGYEESLIHEIWHQVASFAGYAFAKGHSASYAVESYQSLFLRAYYPLEYLVAVLNNGGGFYRSEFYVHEARMLGAVIHAPCVNKSLAVNCIYGKEIYLGYMYLKDLESRVMDRILKERQAHGSFTSLEDFLDRVLISIEQISILIRINAFRFTGVNKHELLWQAHLFLSKGNTVDHPKLFPPTHQDFEIPRLHTTDLETAFTQLELLGFCLCSPFDLLKEPPKNNNGSKDLPACEGRNIDIYGYLVTVKNTKTHTGKRMNFATLVDQQGEVFDTVLFPPVAAKYHFRGKGIYRFYGKVVSEFGFLSIEVLKMQKQDYIQDPRYADMKTANKRSPLARSNKQVTDEELHTSDKKGN</sequence>
<dbReference type="EC" id="2.7.7.7" evidence="1"/>
<dbReference type="InterPro" id="IPR040982">
    <property type="entry name" value="DNA_pol3_finger"/>
</dbReference>
<feature type="region of interest" description="Disordered" evidence="7">
    <location>
        <begin position="990"/>
        <end position="1017"/>
    </location>
</feature>
<feature type="domain" description="Bacterial DNA polymerase III alpha subunit NTPase" evidence="9">
    <location>
        <begin position="253"/>
        <end position="488"/>
    </location>
</feature>
<reference evidence="12 13" key="1">
    <citation type="submission" date="2019-01" db="EMBL/GenBank/DDBJ databases">
        <title>Muriicola soli sp. nov., isolated from soil.</title>
        <authorList>
            <person name="Kang H.J."/>
            <person name="Kim S.B."/>
        </authorList>
    </citation>
    <scope>NUCLEOTIDE SEQUENCE [LARGE SCALE GENOMIC DNA]</scope>
    <source>
        <strain evidence="12 13">MMS17-SY002</strain>
    </source>
</reference>
<proteinExistence type="predicted"/>
<evidence type="ECO:0000256" key="5">
    <source>
        <dbReference type="ARBA" id="ARBA00022932"/>
    </source>
</evidence>
<dbReference type="Gene3D" id="3.20.20.140">
    <property type="entry name" value="Metal-dependent hydrolases"/>
    <property type="match status" value="1"/>
</dbReference>
<feature type="domain" description="DNA polymerase helix-hairpin-helix motif" evidence="10">
    <location>
        <begin position="737"/>
        <end position="822"/>
    </location>
</feature>
<dbReference type="RefSeq" id="WP_129606856.1">
    <property type="nucleotide sequence ID" value="NZ_CP035544.1"/>
</dbReference>
<dbReference type="Pfam" id="PF17657">
    <property type="entry name" value="DNA_pol3_finger"/>
    <property type="match status" value="1"/>
</dbReference>
<dbReference type="GO" id="GO:0003887">
    <property type="term" value="F:DNA-directed DNA polymerase activity"/>
    <property type="evidence" value="ECO:0007669"/>
    <property type="project" value="UniProtKB-KW"/>
</dbReference>
<gene>
    <name evidence="12" type="ORF">EQY75_00710</name>
</gene>
<dbReference type="Pfam" id="PF14579">
    <property type="entry name" value="HHH_6"/>
    <property type="match status" value="1"/>
</dbReference>
<accession>A0A411ED73</accession>
<feature type="domain" description="DNA polymerase III alpha subunit finger" evidence="11">
    <location>
        <begin position="495"/>
        <end position="664"/>
    </location>
</feature>
<evidence type="ECO:0000259" key="10">
    <source>
        <dbReference type="Pfam" id="PF14579"/>
    </source>
</evidence>
<evidence type="ECO:0000256" key="7">
    <source>
        <dbReference type="SAM" id="MobiDB-lite"/>
    </source>
</evidence>
<dbReference type="Pfam" id="PF02811">
    <property type="entry name" value="PHP"/>
    <property type="match status" value="1"/>
</dbReference>
<dbReference type="Gene3D" id="1.10.150.870">
    <property type="match status" value="1"/>
</dbReference>
<keyword evidence="4" id="KW-0235">DNA replication</keyword>
<dbReference type="InterPro" id="IPR004805">
    <property type="entry name" value="DnaE2/DnaE/PolC"/>
</dbReference>
<evidence type="ECO:0000313" key="12">
    <source>
        <dbReference type="EMBL" id="QBA65537.1"/>
    </source>
</evidence>
<dbReference type="OrthoDB" id="9803237at2"/>
<dbReference type="Pfam" id="PF07733">
    <property type="entry name" value="DNA_pol3_alpha"/>
    <property type="match status" value="1"/>
</dbReference>
<evidence type="ECO:0000259" key="11">
    <source>
        <dbReference type="Pfam" id="PF17657"/>
    </source>
</evidence>
<dbReference type="InterPro" id="IPR016195">
    <property type="entry name" value="Pol/histidinol_Pase-like"/>
</dbReference>
<evidence type="ECO:0000259" key="9">
    <source>
        <dbReference type="Pfam" id="PF07733"/>
    </source>
</evidence>
<keyword evidence="3" id="KW-0548">Nucleotidyltransferase</keyword>
<evidence type="ECO:0000256" key="2">
    <source>
        <dbReference type="ARBA" id="ARBA00022679"/>
    </source>
</evidence>
<dbReference type="SUPFAM" id="SSF89550">
    <property type="entry name" value="PHP domain-like"/>
    <property type="match status" value="1"/>
</dbReference>
<dbReference type="InterPro" id="IPR029460">
    <property type="entry name" value="DNAPol_HHH"/>
</dbReference>
<dbReference type="EMBL" id="CP035544">
    <property type="protein sequence ID" value="QBA65537.1"/>
    <property type="molecule type" value="Genomic_DNA"/>
</dbReference>
<dbReference type="GO" id="GO:0006260">
    <property type="term" value="P:DNA replication"/>
    <property type="evidence" value="ECO:0007669"/>
    <property type="project" value="UniProtKB-KW"/>
</dbReference>
<keyword evidence="2" id="KW-0808">Transferase</keyword>
<feature type="compositionally biased region" description="Basic and acidic residues" evidence="7">
    <location>
        <begin position="1004"/>
        <end position="1017"/>
    </location>
</feature>
<evidence type="ECO:0000259" key="8">
    <source>
        <dbReference type="Pfam" id="PF02811"/>
    </source>
</evidence>
<evidence type="ECO:0000256" key="4">
    <source>
        <dbReference type="ARBA" id="ARBA00022705"/>
    </source>
</evidence>
<protein>
    <recommendedName>
        <fullName evidence="1">DNA-directed DNA polymerase</fullName>
        <ecNumber evidence="1">2.7.7.7</ecNumber>
    </recommendedName>
</protein>
<name>A0A411ED73_9FLAO</name>
<dbReference type="KEGG" id="mur:EQY75_00710"/>
<dbReference type="InterPro" id="IPR004013">
    <property type="entry name" value="PHP_dom"/>
</dbReference>
<evidence type="ECO:0000256" key="6">
    <source>
        <dbReference type="ARBA" id="ARBA00049244"/>
    </source>
</evidence>